<reference evidence="5" key="1">
    <citation type="submission" date="2020-01" db="EMBL/GenBank/DDBJ databases">
        <title>Genome Sequencing of Three Apophysomyces-Like Fungal Strains Confirms a Novel Fungal Genus in the Mucoromycota with divergent Burkholderia-like Endosymbiotic Bacteria.</title>
        <authorList>
            <person name="Stajich J.E."/>
            <person name="Macias A.M."/>
            <person name="Carter-House D."/>
            <person name="Lovett B."/>
            <person name="Kasson L.R."/>
            <person name="Berry K."/>
            <person name="Grigoriev I."/>
            <person name="Chang Y."/>
            <person name="Spatafora J."/>
            <person name="Kasson M.T."/>
        </authorList>
    </citation>
    <scope>NUCLEOTIDE SEQUENCE</scope>
    <source>
        <strain evidence="5">NRRL A-21654</strain>
    </source>
</reference>
<keyword evidence="1 5" id="KW-0812">Transmembrane</keyword>
<protein>
    <submittedName>
        <fullName evidence="5">Transmembrane protein 62</fullName>
    </submittedName>
</protein>
<evidence type="ECO:0000313" key="6">
    <source>
        <dbReference type="Proteomes" id="UP000605846"/>
    </source>
</evidence>
<evidence type="ECO:0000259" key="4">
    <source>
        <dbReference type="Pfam" id="PF24394"/>
    </source>
</evidence>
<dbReference type="InterPro" id="IPR029052">
    <property type="entry name" value="Metallo-depent_PP-like"/>
</dbReference>
<feature type="transmembrane region" description="Helical" evidence="1">
    <location>
        <begin position="592"/>
        <end position="609"/>
    </location>
</feature>
<dbReference type="Proteomes" id="UP000605846">
    <property type="component" value="Unassembled WGS sequence"/>
</dbReference>
<accession>A0A8H7BF30</accession>
<dbReference type="Gene3D" id="3.60.21.10">
    <property type="match status" value="1"/>
</dbReference>
<dbReference type="OrthoDB" id="45365at2759"/>
<keyword evidence="6" id="KW-1185">Reference proteome</keyword>
<dbReference type="Pfam" id="PF00149">
    <property type="entry name" value="Metallophos"/>
    <property type="match status" value="1"/>
</dbReference>
<dbReference type="EMBL" id="JABAYA010000331">
    <property type="protein sequence ID" value="KAF7720944.1"/>
    <property type="molecule type" value="Genomic_DNA"/>
</dbReference>
<dbReference type="InterPro" id="IPR004843">
    <property type="entry name" value="Calcineurin-like_PHP"/>
</dbReference>
<dbReference type="InterPro" id="IPR056229">
    <property type="entry name" value="Ig_TMM62"/>
</dbReference>
<evidence type="ECO:0000313" key="5">
    <source>
        <dbReference type="EMBL" id="KAF7720944.1"/>
    </source>
</evidence>
<dbReference type="GO" id="GO:0016787">
    <property type="term" value="F:hydrolase activity"/>
    <property type="evidence" value="ECO:0007669"/>
    <property type="project" value="InterPro"/>
</dbReference>
<sequence>MIRPSFVVVTGDLTDAKDRTRLKSKQYIEEWQVYQSAIDEKVDVPWYDMRGNHDCFDLASWKSLSNFYRVFGKSADLVEDGQGVYSWTIEKPFGRYQFVAVDACPKRGPSRPFNFFGYLTRQTMDRLEEALTSGRYNHTFMLSHYPTTTMVTGTSSKGQTFRDLARHFSVYLCGHLHRLVAGLGDVLQSYNIASDSLELEVADMKDHGVYRIVAVDNDLISFVDVELPLSQIQNLPAQPAIPLSDNNTIQWPPAIRPAPVILITNPKSAQFVLDREPVDRMANSNHIRFLIFSEIAPERLKVRIFLDDKKHLLPAKYVGGDSPLWISEWEANDFNDLEAHRLRVQVTTPDGETTESEIVFRVDGVRTEISGFGQWIISSTLSSTFRRASIFAVLAFLALLLIPRLLLECKIEPQPSQILLKIHAIDNGDLMGGPYQGFYRQYLVWSLRFLQLPEDQPVVWYGTLGIMLSLMSLPWFRAEFIPSGTTESERFGVLYMWGLRFANDWIPLADTWVFAFFKIVFDVGVFYLLFAWRVVDTSDLHCRNSEKAKRHVRQLHEHKWFKCLEVLYWLWRASELVSLASCYGGLWPTLIFNLLSVWLLFVAVMLVGGKQGLLSNRQRQQRIGISLEGCPDCGLENTVVLHTASPRTENEDGIVLTSSTVTDEDLQSSSTVFATSSQGRLRVKSRKRGQ</sequence>
<feature type="transmembrane region" description="Helical" evidence="1">
    <location>
        <begin position="512"/>
        <end position="535"/>
    </location>
</feature>
<dbReference type="PANTHER" id="PTHR14795:SF0">
    <property type="entry name" value="TRANSMEMBRANE PROTEIN 62"/>
    <property type="match status" value="1"/>
</dbReference>
<keyword evidence="1" id="KW-1133">Transmembrane helix</keyword>
<feature type="domain" description="TMEM62 C-terminal" evidence="4">
    <location>
        <begin position="392"/>
        <end position="557"/>
    </location>
</feature>
<dbReference type="InterPro" id="IPR056230">
    <property type="entry name" value="TMEM62_C"/>
</dbReference>
<evidence type="ECO:0000259" key="3">
    <source>
        <dbReference type="Pfam" id="PF24384"/>
    </source>
</evidence>
<feature type="transmembrane region" description="Helical" evidence="1">
    <location>
        <begin position="388"/>
        <end position="407"/>
    </location>
</feature>
<keyword evidence="1" id="KW-0472">Membrane</keyword>
<name>A0A8H7BF30_9FUNG</name>
<feature type="domain" description="Calcineurin-like phosphoesterase" evidence="2">
    <location>
        <begin position="3"/>
        <end position="178"/>
    </location>
</feature>
<dbReference type="PANTHER" id="PTHR14795">
    <property type="entry name" value="HELICASE RELATED"/>
    <property type="match status" value="1"/>
</dbReference>
<dbReference type="AlphaFoldDB" id="A0A8H7BF30"/>
<gene>
    <name evidence="5" type="primary">TMEM62_2</name>
    <name evidence="5" type="ORF">EC973_005753</name>
</gene>
<evidence type="ECO:0000259" key="2">
    <source>
        <dbReference type="Pfam" id="PF00149"/>
    </source>
</evidence>
<evidence type="ECO:0000256" key="1">
    <source>
        <dbReference type="SAM" id="Phobius"/>
    </source>
</evidence>
<dbReference type="Pfam" id="PF24384">
    <property type="entry name" value="Ig_TMM62"/>
    <property type="match status" value="1"/>
</dbReference>
<comment type="caution">
    <text evidence="5">The sequence shown here is derived from an EMBL/GenBank/DDBJ whole genome shotgun (WGS) entry which is preliminary data.</text>
</comment>
<organism evidence="5 6">
    <name type="scientific">Apophysomyces ossiformis</name>
    <dbReference type="NCBI Taxonomy" id="679940"/>
    <lineage>
        <taxon>Eukaryota</taxon>
        <taxon>Fungi</taxon>
        <taxon>Fungi incertae sedis</taxon>
        <taxon>Mucoromycota</taxon>
        <taxon>Mucoromycotina</taxon>
        <taxon>Mucoromycetes</taxon>
        <taxon>Mucorales</taxon>
        <taxon>Mucorineae</taxon>
        <taxon>Mucoraceae</taxon>
        <taxon>Apophysomyces</taxon>
    </lineage>
</organism>
<dbReference type="Pfam" id="PF24394">
    <property type="entry name" value="TMEM62_C"/>
    <property type="match status" value="1"/>
</dbReference>
<proteinExistence type="predicted"/>
<feature type="domain" description="TMEM62 Ig-like" evidence="3">
    <location>
        <begin position="258"/>
        <end position="365"/>
    </location>
</feature>
<dbReference type="SUPFAM" id="SSF56300">
    <property type="entry name" value="Metallo-dependent phosphatases"/>
    <property type="match status" value="1"/>
</dbReference>